<protein>
    <recommendedName>
        <fullName evidence="3">SWIM-type domain-containing protein</fullName>
    </recommendedName>
</protein>
<dbReference type="Proteomes" id="UP001314170">
    <property type="component" value="Unassembled WGS sequence"/>
</dbReference>
<gene>
    <name evidence="1" type="ORF">DCAF_LOCUS25290</name>
</gene>
<dbReference type="AlphaFoldDB" id="A0AAV1SPH9"/>
<evidence type="ECO:0008006" key="3">
    <source>
        <dbReference type="Google" id="ProtNLM"/>
    </source>
</evidence>
<keyword evidence="2" id="KW-1185">Reference proteome</keyword>
<evidence type="ECO:0000313" key="1">
    <source>
        <dbReference type="EMBL" id="CAK7354690.1"/>
    </source>
</evidence>
<reference evidence="1 2" key="1">
    <citation type="submission" date="2024-01" db="EMBL/GenBank/DDBJ databases">
        <authorList>
            <person name="Waweru B."/>
        </authorList>
    </citation>
    <scope>NUCLEOTIDE SEQUENCE [LARGE SCALE GENOMIC DNA]</scope>
</reference>
<evidence type="ECO:0000313" key="2">
    <source>
        <dbReference type="Proteomes" id="UP001314170"/>
    </source>
</evidence>
<accession>A0AAV1SPH9</accession>
<organism evidence="1 2">
    <name type="scientific">Dovyalis caffra</name>
    <dbReference type="NCBI Taxonomy" id="77055"/>
    <lineage>
        <taxon>Eukaryota</taxon>
        <taxon>Viridiplantae</taxon>
        <taxon>Streptophyta</taxon>
        <taxon>Embryophyta</taxon>
        <taxon>Tracheophyta</taxon>
        <taxon>Spermatophyta</taxon>
        <taxon>Magnoliopsida</taxon>
        <taxon>eudicotyledons</taxon>
        <taxon>Gunneridae</taxon>
        <taxon>Pentapetalae</taxon>
        <taxon>rosids</taxon>
        <taxon>fabids</taxon>
        <taxon>Malpighiales</taxon>
        <taxon>Salicaceae</taxon>
        <taxon>Flacourtieae</taxon>
        <taxon>Dovyalis</taxon>
    </lineage>
</organism>
<sequence>MDVHQFFCNFKKQMNFEAEFNARACMCQRIQVNNRGVGTCQHISKAVRSVTLAKPGESKAVEEMLLENRSQLERQEYYS</sequence>
<comment type="caution">
    <text evidence="1">The sequence shown here is derived from an EMBL/GenBank/DDBJ whole genome shotgun (WGS) entry which is preliminary data.</text>
</comment>
<name>A0AAV1SPH9_9ROSI</name>
<proteinExistence type="predicted"/>
<dbReference type="EMBL" id="CAWUPB010001195">
    <property type="protein sequence ID" value="CAK7354690.1"/>
    <property type="molecule type" value="Genomic_DNA"/>
</dbReference>